<feature type="compositionally biased region" description="Gly residues" evidence="1">
    <location>
        <begin position="78"/>
        <end position="88"/>
    </location>
</feature>
<feature type="compositionally biased region" description="Acidic residues" evidence="1">
    <location>
        <begin position="94"/>
        <end position="103"/>
    </location>
</feature>
<feature type="region of interest" description="Disordered" evidence="1">
    <location>
        <begin position="67"/>
        <end position="150"/>
    </location>
</feature>
<dbReference type="AlphaFoldDB" id="A0A0C3S370"/>
<accession>A0A0C3S370</accession>
<proteinExistence type="predicted"/>
<protein>
    <submittedName>
        <fullName evidence="2">Uncharacterized protein</fullName>
    </submittedName>
</protein>
<dbReference type="Proteomes" id="UP000053257">
    <property type="component" value="Unassembled WGS sequence"/>
</dbReference>
<organism evidence="2 3">
    <name type="scientific">Phlebiopsis gigantea (strain 11061_1 CR5-6)</name>
    <name type="common">White-rot fungus</name>
    <name type="synonym">Peniophora gigantea</name>
    <dbReference type="NCBI Taxonomy" id="745531"/>
    <lineage>
        <taxon>Eukaryota</taxon>
        <taxon>Fungi</taxon>
        <taxon>Dikarya</taxon>
        <taxon>Basidiomycota</taxon>
        <taxon>Agaricomycotina</taxon>
        <taxon>Agaricomycetes</taxon>
        <taxon>Polyporales</taxon>
        <taxon>Phanerochaetaceae</taxon>
        <taxon>Phlebiopsis</taxon>
    </lineage>
</organism>
<reference evidence="2 3" key="1">
    <citation type="journal article" date="2014" name="PLoS Genet.">
        <title>Analysis of the Phlebiopsis gigantea genome, transcriptome and secretome provides insight into its pioneer colonization strategies of wood.</title>
        <authorList>
            <person name="Hori C."/>
            <person name="Ishida T."/>
            <person name="Igarashi K."/>
            <person name="Samejima M."/>
            <person name="Suzuki H."/>
            <person name="Master E."/>
            <person name="Ferreira P."/>
            <person name="Ruiz-Duenas F.J."/>
            <person name="Held B."/>
            <person name="Canessa P."/>
            <person name="Larrondo L.F."/>
            <person name="Schmoll M."/>
            <person name="Druzhinina I.S."/>
            <person name="Kubicek C.P."/>
            <person name="Gaskell J.A."/>
            <person name="Kersten P."/>
            <person name="St John F."/>
            <person name="Glasner J."/>
            <person name="Sabat G."/>
            <person name="Splinter BonDurant S."/>
            <person name="Syed K."/>
            <person name="Yadav J."/>
            <person name="Mgbeahuruike A.C."/>
            <person name="Kovalchuk A."/>
            <person name="Asiegbu F.O."/>
            <person name="Lackner G."/>
            <person name="Hoffmeister D."/>
            <person name="Rencoret J."/>
            <person name="Gutierrez A."/>
            <person name="Sun H."/>
            <person name="Lindquist E."/>
            <person name="Barry K."/>
            <person name="Riley R."/>
            <person name="Grigoriev I.V."/>
            <person name="Henrissat B."/>
            <person name="Kues U."/>
            <person name="Berka R.M."/>
            <person name="Martinez A.T."/>
            <person name="Covert S.F."/>
            <person name="Blanchette R.A."/>
            <person name="Cullen D."/>
        </authorList>
    </citation>
    <scope>NUCLEOTIDE SEQUENCE [LARGE SCALE GENOMIC DNA]</scope>
    <source>
        <strain evidence="2 3">11061_1 CR5-6</strain>
    </source>
</reference>
<dbReference type="EMBL" id="KN840689">
    <property type="protein sequence ID" value="KIP02250.1"/>
    <property type="molecule type" value="Genomic_DNA"/>
</dbReference>
<dbReference type="HOGENOM" id="CLU_1741252_0_0_1"/>
<sequence>MKAERREIWIGRILPRSQCRVYLFAVAHSIWLDGQKKVSKVVSALPPARLHGRPRVSVGAVPASAGACTATANDDGSDGGSHSGGSHNGGSDSDSSDYDGSDDDGSRQPPHPPIALADAPRRPPTRVMRVTPQSEITVLLPPAPDHEMLP</sequence>
<keyword evidence="3" id="KW-1185">Reference proteome</keyword>
<evidence type="ECO:0000313" key="3">
    <source>
        <dbReference type="Proteomes" id="UP000053257"/>
    </source>
</evidence>
<evidence type="ECO:0000256" key="1">
    <source>
        <dbReference type="SAM" id="MobiDB-lite"/>
    </source>
</evidence>
<name>A0A0C3S370_PHLG1</name>
<evidence type="ECO:0000313" key="2">
    <source>
        <dbReference type="EMBL" id="KIP02250.1"/>
    </source>
</evidence>
<gene>
    <name evidence="2" type="ORF">PHLGIDRAFT_122625</name>
</gene>